<name>A0ABS7ABU9_9PROT</name>
<evidence type="ECO:0000313" key="3">
    <source>
        <dbReference type="EMBL" id="MBW6398659.1"/>
    </source>
</evidence>
<dbReference type="Pfam" id="PF13392">
    <property type="entry name" value="HNH_3"/>
    <property type="match status" value="1"/>
</dbReference>
<sequence length="157" mass="17029">MHTADTHATAPVAATTPRTVKRRQNGRAALPKQTEARLVDGGKSVMVALHGTRGRGKCMTLDARDWHHIKTTIGDVWGINVSGTGLHFQVRCGAARVAALAKQPGERPTATLARILMNAKRGEVVKYRDGNPLNLRRENLEVVSRAEAAARRRAPSV</sequence>
<dbReference type="GO" id="GO:0004519">
    <property type="term" value="F:endonuclease activity"/>
    <property type="evidence" value="ECO:0007669"/>
    <property type="project" value="UniProtKB-KW"/>
</dbReference>
<organism evidence="3 4">
    <name type="scientific">Roseomonas alba</name>
    <dbReference type="NCBI Taxonomy" id="2846776"/>
    <lineage>
        <taxon>Bacteria</taxon>
        <taxon>Pseudomonadati</taxon>
        <taxon>Pseudomonadota</taxon>
        <taxon>Alphaproteobacteria</taxon>
        <taxon>Acetobacterales</taxon>
        <taxon>Roseomonadaceae</taxon>
        <taxon>Roseomonas</taxon>
    </lineage>
</organism>
<dbReference type="EMBL" id="JAHYBZ010000004">
    <property type="protein sequence ID" value="MBW6398659.1"/>
    <property type="molecule type" value="Genomic_DNA"/>
</dbReference>
<accession>A0ABS7ABU9</accession>
<comment type="caution">
    <text evidence="3">The sequence shown here is derived from an EMBL/GenBank/DDBJ whole genome shotgun (WGS) entry which is preliminary data.</text>
</comment>
<proteinExistence type="predicted"/>
<dbReference type="InterPro" id="IPR003615">
    <property type="entry name" value="HNH_nuc"/>
</dbReference>
<feature type="region of interest" description="Disordered" evidence="1">
    <location>
        <begin position="1"/>
        <end position="28"/>
    </location>
</feature>
<dbReference type="Proteomes" id="UP001196565">
    <property type="component" value="Unassembled WGS sequence"/>
</dbReference>
<protein>
    <submittedName>
        <fullName evidence="3">HNH endonuclease</fullName>
    </submittedName>
</protein>
<evidence type="ECO:0000259" key="2">
    <source>
        <dbReference type="Pfam" id="PF13392"/>
    </source>
</evidence>
<reference evidence="3 4" key="1">
    <citation type="submission" date="2021-07" db="EMBL/GenBank/DDBJ databases">
        <authorList>
            <person name="So Y."/>
        </authorList>
    </citation>
    <scope>NUCLEOTIDE SEQUENCE [LARGE SCALE GENOMIC DNA]</scope>
    <source>
        <strain evidence="3 4">HJA6</strain>
    </source>
</reference>
<gene>
    <name evidence="3" type="ORF">KPL78_12410</name>
</gene>
<keyword evidence="3" id="KW-0255">Endonuclease</keyword>
<evidence type="ECO:0000313" key="4">
    <source>
        <dbReference type="Proteomes" id="UP001196565"/>
    </source>
</evidence>
<evidence type="ECO:0000256" key="1">
    <source>
        <dbReference type="SAM" id="MobiDB-lite"/>
    </source>
</evidence>
<keyword evidence="4" id="KW-1185">Reference proteome</keyword>
<feature type="domain" description="HNH nuclease" evidence="2">
    <location>
        <begin position="122"/>
        <end position="149"/>
    </location>
</feature>
<dbReference type="RefSeq" id="WP_219763274.1">
    <property type="nucleotide sequence ID" value="NZ_JAHYBZ010000004.1"/>
</dbReference>
<keyword evidence="3" id="KW-0540">Nuclease</keyword>
<keyword evidence="3" id="KW-0378">Hydrolase</keyword>
<feature type="compositionally biased region" description="Low complexity" evidence="1">
    <location>
        <begin position="1"/>
        <end position="18"/>
    </location>
</feature>